<dbReference type="Pfam" id="PF01584">
    <property type="entry name" value="CheW"/>
    <property type="match status" value="1"/>
</dbReference>
<dbReference type="InterPro" id="IPR002545">
    <property type="entry name" value="CheW-lke_dom"/>
</dbReference>
<accession>A0ABY0IMT9</accession>
<dbReference type="PANTHER" id="PTHR22617">
    <property type="entry name" value="CHEMOTAXIS SENSOR HISTIDINE KINASE-RELATED"/>
    <property type="match status" value="1"/>
</dbReference>
<dbReference type="InterPro" id="IPR039315">
    <property type="entry name" value="CheW"/>
</dbReference>
<gene>
    <name evidence="3" type="ORF">EV678_2405</name>
</gene>
<feature type="region of interest" description="Disordered" evidence="1">
    <location>
        <begin position="855"/>
        <end position="885"/>
    </location>
</feature>
<dbReference type="RefSeq" id="WP_165397512.1">
    <property type="nucleotide sequence ID" value="NZ_SHKM01000002.1"/>
</dbReference>
<dbReference type="InterPro" id="IPR036061">
    <property type="entry name" value="CheW-like_dom_sf"/>
</dbReference>
<dbReference type="SMART" id="SM00260">
    <property type="entry name" value="CheW"/>
    <property type="match status" value="1"/>
</dbReference>
<evidence type="ECO:0000313" key="3">
    <source>
        <dbReference type="EMBL" id="RZT76528.1"/>
    </source>
</evidence>
<proteinExistence type="predicted"/>
<comment type="caution">
    <text evidence="3">The sequence shown here is derived from an EMBL/GenBank/DDBJ whole genome shotgun (WGS) entry which is preliminary data.</text>
</comment>
<dbReference type="PANTHER" id="PTHR22617:SF23">
    <property type="entry name" value="CHEMOTAXIS PROTEIN CHEW"/>
    <property type="match status" value="1"/>
</dbReference>
<dbReference type="Proteomes" id="UP000292136">
    <property type="component" value="Unassembled WGS sequence"/>
</dbReference>
<reference evidence="3 4" key="1">
    <citation type="submission" date="2019-02" db="EMBL/GenBank/DDBJ databases">
        <title>Genomic Encyclopedia of Type Strains, Phase IV (KMG-IV): sequencing the most valuable type-strain genomes for metagenomic binning, comparative biology and taxonomic classification.</title>
        <authorList>
            <person name="Goeker M."/>
        </authorList>
    </citation>
    <scope>NUCLEOTIDE SEQUENCE [LARGE SCALE GENOMIC DNA]</scope>
    <source>
        <strain evidence="3 4">DSM 21223</strain>
    </source>
</reference>
<organism evidence="3 4">
    <name type="scientific">Azospira oryzae</name>
    <dbReference type="NCBI Taxonomy" id="146939"/>
    <lineage>
        <taxon>Bacteria</taxon>
        <taxon>Pseudomonadati</taxon>
        <taxon>Pseudomonadota</taxon>
        <taxon>Betaproteobacteria</taxon>
        <taxon>Rhodocyclales</taxon>
        <taxon>Rhodocyclaceae</taxon>
        <taxon>Azospira</taxon>
    </lineage>
</organism>
<feature type="compositionally biased region" description="Low complexity" evidence="1">
    <location>
        <begin position="863"/>
        <end position="878"/>
    </location>
</feature>
<protein>
    <submittedName>
        <fullName evidence="3">Chemotaxis signal transduction protein</fullName>
    </submittedName>
</protein>
<dbReference type="SUPFAM" id="SSF50341">
    <property type="entry name" value="CheW-like"/>
    <property type="match status" value="1"/>
</dbReference>
<sequence>MHDDNQGLVEAFIPFMRSVAQCEKQLENLNFTWGMIEATAKMNCPAEAKTILPTMGATREGFGRLERQLIENLVQENIRKVVLEIGSKAQVAVDILIRNLYERTADVGFLATDEDIRDFIRQRKEAPDQETLEGEKARILRRLQEYRDKYTVYDEILVLDLNGRVIAHLDGASPVLFSQDPLLQQTLHTDGYVETFRASDLRPGLERALIYSQRIDDGDSGEPLGVLCLCFRFADETESIFRNLRRREDRSVMLLLDAQGTVIASSDADHVPLGRRLEQVRDADYRIVDWGGREYLARTCPTRGYQGYVGPGWVGHVMVPVSSAFRAGLGQAAESLPAEVLEGVLAHADTFCPALADIARGAEGINLSLRRVVWNGQIMAADKRGDLLKLKSVLQQISETGDRTSDLFARSIADLYQTAISSSLQDVQFISRLMIDVMDRNLYERANDCRWWALTSALRRSMAAGRPGEAEAQAMAGILEYINSLYTVYSRLFVYDLSGTIVAASNLHGDSLNLVGKKVDAGWVQSVFYLPSTQHYCVSPFEKSWLYGGRPTYVYNAAIRHPDDPAKVVGGIGIVFDAAPQFAAMLADSLPPQAGAFAVFAERSGRIIASSDERFPAESLLEVDKSLFSAANGEGRSRVVQLAGRTWIVGSTASFGYREFKNSGDYSNDVVALVFVPVGDGSAAAAPRERRPAVLEGSYGDLHARGGQSVELATFVVGDKVYGLPAAEVLEAVDPARLSPMSGSRRYLCGVISFQSGGGDSGTLVPVVDMRFLLNYPAKEVDNHSQIVVVRVRDGLMGLLVDDLYAVPEFDAERLEPIPEMIRQDAGYVQAIIKPRQPDREKILQVLDPERICGAAQRKPESAAGGEAPRPAAPLRAIGGPGGGR</sequence>
<evidence type="ECO:0000256" key="1">
    <source>
        <dbReference type="SAM" id="MobiDB-lite"/>
    </source>
</evidence>
<feature type="domain" description="CheW-like" evidence="2">
    <location>
        <begin position="709"/>
        <end position="858"/>
    </location>
</feature>
<name>A0ABY0IMT9_9RHOO</name>
<evidence type="ECO:0000313" key="4">
    <source>
        <dbReference type="Proteomes" id="UP000292136"/>
    </source>
</evidence>
<dbReference type="Gene3D" id="3.30.450.20">
    <property type="entry name" value="PAS domain"/>
    <property type="match status" value="1"/>
</dbReference>
<dbReference type="PROSITE" id="PS50851">
    <property type="entry name" value="CHEW"/>
    <property type="match status" value="1"/>
</dbReference>
<dbReference type="EMBL" id="SHKM01000002">
    <property type="protein sequence ID" value="RZT76528.1"/>
    <property type="molecule type" value="Genomic_DNA"/>
</dbReference>
<dbReference type="Gene3D" id="2.40.50.180">
    <property type="entry name" value="CheA-289, Domain 4"/>
    <property type="match status" value="1"/>
</dbReference>
<dbReference type="Gene3D" id="2.30.30.40">
    <property type="entry name" value="SH3 Domains"/>
    <property type="match status" value="1"/>
</dbReference>
<keyword evidence="4" id="KW-1185">Reference proteome</keyword>
<evidence type="ECO:0000259" key="2">
    <source>
        <dbReference type="PROSITE" id="PS50851"/>
    </source>
</evidence>